<dbReference type="EMBL" id="JARAKF010000001">
    <property type="protein sequence ID" value="MDU8991326.1"/>
    <property type="molecule type" value="Genomic_DNA"/>
</dbReference>
<dbReference type="RefSeq" id="WP_143610651.1">
    <property type="nucleotide sequence ID" value="NZ_CP107955.1"/>
</dbReference>
<feature type="region of interest" description="Disordered" evidence="1">
    <location>
        <begin position="26"/>
        <end position="51"/>
    </location>
</feature>
<keyword evidence="3" id="KW-1185">Reference proteome</keyword>
<dbReference type="Proteomes" id="UP001257627">
    <property type="component" value="Unassembled WGS sequence"/>
</dbReference>
<name>A0ABU3UBT5_9ACTN</name>
<organism evidence="2 3">
    <name type="scientific">Streptomyces mirabilis</name>
    <dbReference type="NCBI Taxonomy" id="68239"/>
    <lineage>
        <taxon>Bacteria</taxon>
        <taxon>Bacillati</taxon>
        <taxon>Actinomycetota</taxon>
        <taxon>Actinomycetes</taxon>
        <taxon>Kitasatosporales</taxon>
        <taxon>Streptomycetaceae</taxon>
        <taxon>Streptomyces</taxon>
    </lineage>
</organism>
<evidence type="ECO:0000313" key="3">
    <source>
        <dbReference type="Proteomes" id="UP001257627"/>
    </source>
</evidence>
<evidence type="ECO:0000313" key="2">
    <source>
        <dbReference type="EMBL" id="MDU8991326.1"/>
    </source>
</evidence>
<reference evidence="2 3" key="1">
    <citation type="submission" date="2023-02" db="EMBL/GenBank/DDBJ databases">
        <authorList>
            <person name="Maleckis M."/>
        </authorList>
    </citation>
    <scope>NUCLEOTIDE SEQUENCE [LARGE SCALE GENOMIC DNA]</scope>
    <source>
        <strain evidence="2 3">P8-A2</strain>
    </source>
</reference>
<sequence length="147" mass="15774">MPGSTSSWRAWFDALLAWWRADAGAPRGGRQRWKAAPKRAPDTGAARGRGPELADLVAVTPETVPGQTHTAPVPLFSSAAETATCPPTNAVRLPNRSPFSAVPGTPGVFWPISVALAANPFAPSPWIHPEQSARIPGRFHLQDLRRK</sequence>
<protein>
    <submittedName>
        <fullName evidence="2">Uncharacterized protein</fullName>
    </submittedName>
</protein>
<comment type="caution">
    <text evidence="2">The sequence shown here is derived from an EMBL/GenBank/DDBJ whole genome shotgun (WGS) entry which is preliminary data.</text>
</comment>
<evidence type="ECO:0000256" key="1">
    <source>
        <dbReference type="SAM" id="MobiDB-lite"/>
    </source>
</evidence>
<accession>A0ABU3UBT5</accession>
<gene>
    <name evidence="2" type="ORF">PU648_02745</name>
</gene>
<proteinExistence type="predicted"/>